<dbReference type="Gene3D" id="3.30.870.10">
    <property type="entry name" value="Endonuclease Chain A"/>
    <property type="match status" value="1"/>
</dbReference>
<evidence type="ECO:0000256" key="3">
    <source>
        <dbReference type="ARBA" id="ARBA00022801"/>
    </source>
</evidence>
<evidence type="ECO:0000313" key="8">
    <source>
        <dbReference type="EMBL" id="MBP1047290.1"/>
    </source>
</evidence>
<dbReference type="InterPro" id="IPR027417">
    <property type="entry name" value="P-loop_NTPase"/>
</dbReference>
<dbReference type="Pfam" id="PF13086">
    <property type="entry name" value="AAA_11"/>
    <property type="match status" value="2"/>
</dbReference>
<dbReference type="SUPFAM" id="SSF56024">
    <property type="entry name" value="Phospholipase D/nuclease"/>
    <property type="match status" value="1"/>
</dbReference>
<dbReference type="PANTHER" id="PTHR43788">
    <property type="entry name" value="DNA2/NAM7 HELICASE FAMILY MEMBER"/>
    <property type="match status" value="1"/>
</dbReference>
<comment type="similarity">
    <text evidence="1">Belongs to the DNA2/NAM7 helicase family.</text>
</comment>
<dbReference type="CDD" id="cd18808">
    <property type="entry name" value="SF1_C_Upf1"/>
    <property type="match status" value="1"/>
</dbReference>
<keyword evidence="2" id="KW-0547">Nucleotide-binding</keyword>
<evidence type="ECO:0000259" key="7">
    <source>
        <dbReference type="PROSITE" id="PS50035"/>
    </source>
</evidence>
<comment type="caution">
    <text evidence="8">The sequence shown here is derived from an EMBL/GenBank/DDBJ whole genome shotgun (WGS) entry which is preliminary data.</text>
</comment>
<name>A0ABS4CMN7_9ENTE</name>
<evidence type="ECO:0000256" key="2">
    <source>
        <dbReference type="ARBA" id="ARBA00022741"/>
    </source>
</evidence>
<reference evidence="8 9" key="1">
    <citation type="submission" date="2020-12" db="EMBL/GenBank/DDBJ databases">
        <title>Vagococcus allomyrinae sp. nov. and Enterococcus lavae sp. nov., isolated from the larvae of Allomyrina dichotoma.</title>
        <authorList>
            <person name="Lee S.D."/>
        </authorList>
    </citation>
    <scope>NUCLEOTIDE SEQUENCE [LARGE SCALE GENOMIC DNA]</scope>
    <source>
        <strain evidence="8 9">BWM-S5</strain>
    </source>
</reference>
<dbReference type="PROSITE" id="PS50035">
    <property type="entry name" value="PLD"/>
    <property type="match status" value="1"/>
</dbReference>
<organism evidence="8 9">
    <name type="scientific">Enterococcus larvae</name>
    <dbReference type="NCBI Taxonomy" id="2794352"/>
    <lineage>
        <taxon>Bacteria</taxon>
        <taxon>Bacillati</taxon>
        <taxon>Bacillota</taxon>
        <taxon>Bacilli</taxon>
        <taxon>Lactobacillales</taxon>
        <taxon>Enterococcaceae</taxon>
        <taxon>Enterococcus</taxon>
    </lineage>
</organism>
<feature type="coiled-coil region" evidence="6">
    <location>
        <begin position="500"/>
        <end position="534"/>
    </location>
</feature>
<feature type="domain" description="PLD phosphodiesterase" evidence="7">
    <location>
        <begin position="1210"/>
        <end position="1232"/>
    </location>
</feature>
<dbReference type="InterPro" id="IPR050534">
    <property type="entry name" value="Coronavir_polyprotein_1ab"/>
</dbReference>
<dbReference type="InterPro" id="IPR041677">
    <property type="entry name" value="DNA2/NAM7_AAA_11"/>
</dbReference>
<dbReference type="InterPro" id="IPR047187">
    <property type="entry name" value="SF1_C_Upf1"/>
</dbReference>
<evidence type="ECO:0000256" key="5">
    <source>
        <dbReference type="ARBA" id="ARBA00022840"/>
    </source>
</evidence>
<dbReference type="Pfam" id="PF13091">
    <property type="entry name" value="PLDc_2"/>
    <property type="match status" value="1"/>
</dbReference>
<dbReference type="InterPro" id="IPR041679">
    <property type="entry name" value="DNA2/NAM7-like_C"/>
</dbReference>
<dbReference type="EMBL" id="JAEDXU010000007">
    <property type="protein sequence ID" value="MBP1047290.1"/>
    <property type="molecule type" value="Genomic_DNA"/>
</dbReference>
<dbReference type="SUPFAM" id="SSF52540">
    <property type="entry name" value="P-loop containing nucleoside triphosphate hydrolases"/>
    <property type="match status" value="1"/>
</dbReference>
<keyword evidence="5" id="KW-0067">ATP-binding</keyword>
<gene>
    <name evidence="8" type="ORF">I6N96_13485</name>
</gene>
<keyword evidence="6" id="KW-0175">Coiled coil</keyword>
<evidence type="ECO:0000313" key="9">
    <source>
        <dbReference type="Proteomes" id="UP000673375"/>
    </source>
</evidence>
<sequence>MGKASNIINYFYEYDFYNSLLTTSIDKLTCKSLKLEDSSFLTFSNYMTQQKTKKLSEWLTEKKSIPKNRVDEIKLKNYLLGSSTLEQLLEEDILRNTKIYPDDKTLIEEIKANNEFYLFYPILINNEKNERPVLSFTCKIAEKNYEITDFVVNKEALIILLAAQLQQETLDVRNLYAEQIDDLIVATNAIEDVTDIEEFNRLFLDEFKNALGFQLNLVNTNVSDWHLAAQLKISCESLASISGSCFEDELKTLHSHIDKEEEQLPPLLRSYLFHNQEQVNLNTISLSESFHYGSYQSEYPVTSKQWELVNLLPKTDFLAIEGPPGTGKTTLLKEIIADTLVRKANRLLDVWDAEWQLDKKNIYRSPLGGKNLDSIILTSTNNKAINNIGLELIKEVPFFSEFAASLNDETINGTLCARLGKYENVKNFHQNFFVPFLKYLADAELAEGTEEKTIASFKITQQKLEEYNTFLNQFLLFKEQTAISNDKELNENKVRVQNEVKNAVKLAEENEHQLKNSQAQLDDLEKDITIISSSIKQNRQETDKNNEEKRKLFAAKEAFEKISPTTRFLCKLPVILSSTKELLSMYPSLDYISDLIKNINAALEKTSAQQTILEQRLLEKNAQLYTLKETITSKSDLKTQLLKEVRVKESVVKEFTTISEQIDNYSKNCDSGSLWESQAHVLKNSMYILKLREEMFHHSLKLLEVYIIKNKQFVLKNLEKVLSKDCMWFKCLYNGNKPYDDSRADLLRTLYETFFLCFPVVSTTLHSFRKQTFPMIENLFDLLLFDESGQIVSYYAAAPLYRARKAVFVGDTNQIEPIISVPERILQEKYTELLSEESYSSLCLNTTSAQSYAIKASNFYEERNQVKNAIVLNEHMRCEKSIMKFSNQYVYDNVLTFMKQDTTEGKLLDKNLLAFDIRGTKSTQHFNQAEIDACKRIVEALVEEHGEEVKKNIGIITPFSLQAKKIDSIFNKEIAVGTVHTFQGDEKKIIIFSSVVDNLNKNSNGLTKFIGNKANLLNVAFSRAKEQFIYVGNFDAAREAQNYLNNALQTIVEYGKTYSLFDSMTITEDNHDLKKIINILSGPSLTIQQSPITDYLHETIPENIVYGGKEHNELLMNLIRLAEKSITVVSPWISDYVVNEDFLQIIAKQLEQESTVKIFFGHKGKKRSPETEVDEIVNRDMPWNKDGAAKAITALSKLLKDDLIHNPPSHVKLLMIDNTYLFIGSLNWLMNSGKTEQKELSCLVTDKSSIDYVSQYYTE</sequence>
<dbReference type="RefSeq" id="WP_209558076.1">
    <property type="nucleotide sequence ID" value="NZ_JAEDXU010000007.1"/>
</dbReference>
<keyword evidence="9" id="KW-1185">Reference proteome</keyword>
<evidence type="ECO:0000256" key="6">
    <source>
        <dbReference type="SAM" id="Coils"/>
    </source>
</evidence>
<keyword evidence="4" id="KW-0347">Helicase</keyword>
<dbReference type="InterPro" id="IPR025202">
    <property type="entry name" value="PLD-like_dom"/>
</dbReference>
<dbReference type="InterPro" id="IPR001736">
    <property type="entry name" value="PLipase_D/transphosphatidylase"/>
</dbReference>
<accession>A0ABS4CMN7</accession>
<protein>
    <recommendedName>
        <fullName evidence="7">PLD phosphodiesterase domain-containing protein</fullName>
    </recommendedName>
</protein>
<evidence type="ECO:0000256" key="1">
    <source>
        <dbReference type="ARBA" id="ARBA00007913"/>
    </source>
</evidence>
<dbReference type="Gene3D" id="3.40.50.300">
    <property type="entry name" value="P-loop containing nucleotide triphosphate hydrolases"/>
    <property type="match status" value="2"/>
</dbReference>
<dbReference type="Proteomes" id="UP000673375">
    <property type="component" value="Unassembled WGS sequence"/>
</dbReference>
<dbReference type="PANTHER" id="PTHR43788:SF8">
    <property type="entry name" value="DNA-BINDING PROTEIN SMUBP-2"/>
    <property type="match status" value="1"/>
</dbReference>
<dbReference type="Pfam" id="PF13087">
    <property type="entry name" value="AAA_12"/>
    <property type="match status" value="1"/>
</dbReference>
<evidence type="ECO:0000256" key="4">
    <source>
        <dbReference type="ARBA" id="ARBA00022806"/>
    </source>
</evidence>
<keyword evidence="3" id="KW-0378">Hydrolase</keyword>
<proteinExistence type="inferred from homology"/>